<sequence>MMVLMVLMAEKGACHGLPNLVLDRSGKIGWNSTLMFG</sequence>
<dbReference type="Proteomes" id="UP000201838">
    <property type="component" value="Unassembled WGS sequence"/>
</dbReference>
<proteinExistence type="predicted"/>
<evidence type="ECO:0000313" key="2">
    <source>
        <dbReference type="Proteomes" id="UP000201838"/>
    </source>
</evidence>
<organism evidence="1 2">
    <name type="scientific">Boseongicola aestuarii</name>
    <dbReference type="NCBI Taxonomy" id="1470561"/>
    <lineage>
        <taxon>Bacteria</taxon>
        <taxon>Pseudomonadati</taxon>
        <taxon>Pseudomonadota</taxon>
        <taxon>Alphaproteobacteria</taxon>
        <taxon>Rhodobacterales</taxon>
        <taxon>Paracoccaceae</taxon>
        <taxon>Boseongicola</taxon>
    </lineage>
</organism>
<dbReference type="EMBL" id="FXXQ01000007">
    <property type="protein sequence ID" value="SMX24258.1"/>
    <property type="molecule type" value="Genomic_DNA"/>
</dbReference>
<dbReference type="AlphaFoldDB" id="A0A238J0M0"/>
<protein>
    <submittedName>
        <fullName evidence="1">Uncharacterized protein</fullName>
    </submittedName>
</protein>
<reference evidence="1 2" key="1">
    <citation type="submission" date="2017-05" db="EMBL/GenBank/DDBJ databases">
        <authorList>
            <person name="Song R."/>
            <person name="Chenine A.L."/>
            <person name="Ruprecht R.M."/>
        </authorList>
    </citation>
    <scope>NUCLEOTIDE SEQUENCE [LARGE SCALE GENOMIC DNA]</scope>
    <source>
        <strain evidence="1 2">CECT 8489</strain>
    </source>
</reference>
<evidence type="ECO:0000313" key="1">
    <source>
        <dbReference type="EMBL" id="SMX24258.1"/>
    </source>
</evidence>
<gene>
    <name evidence="1" type="ORF">BOA8489_02381</name>
</gene>
<accession>A0A238J0M0</accession>
<name>A0A238J0M0_9RHOB</name>
<keyword evidence="2" id="KW-1185">Reference proteome</keyword>